<organism evidence="3 4">
    <name type="scientific">Pseudo-nitzschia multistriata</name>
    <dbReference type="NCBI Taxonomy" id="183589"/>
    <lineage>
        <taxon>Eukaryota</taxon>
        <taxon>Sar</taxon>
        <taxon>Stramenopiles</taxon>
        <taxon>Ochrophyta</taxon>
        <taxon>Bacillariophyta</taxon>
        <taxon>Bacillariophyceae</taxon>
        <taxon>Bacillariophycidae</taxon>
        <taxon>Bacillariales</taxon>
        <taxon>Bacillariaceae</taxon>
        <taxon>Pseudo-nitzschia</taxon>
    </lineage>
</organism>
<dbReference type="AlphaFoldDB" id="A0A448ZDI2"/>
<name>A0A448ZDI2_9STRA</name>
<feature type="transmembrane region" description="Helical" evidence="1">
    <location>
        <begin position="602"/>
        <end position="625"/>
    </location>
</feature>
<dbReference type="Gene3D" id="3.30.450.20">
    <property type="entry name" value="PAS domain"/>
    <property type="match status" value="1"/>
</dbReference>
<dbReference type="EMBL" id="CAACVS010000258">
    <property type="protein sequence ID" value="VEU40103.1"/>
    <property type="molecule type" value="Genomic_DNA"/>
</dbReference>
<dbReference type="OrthoDB" id="2116838at2759"/>
<feature type="signal peptide" evidence="2">
    <location>
        <begin position="1"/>
        <end position="27"/>
    </location>
</feature>
<proteinExistence type="predicted"/>
<keyword evidence="1" id="KW-0812">Transmembrane</keyword>
<dbReference type="Proteomes" id="UP000291116">
    <property type="component" value="Unassembled WGS sequence"/>
</dbReference>
<protein>
    <submittedName>
        <fullName evidence="3">Uncharacterized protein</fullName>
    </submittedName>
</protein>
<dbReference type="SUPFAM" id="SSF103190">
    <property type="entry name" value="Sensory domain-like"/>
    <property type="match status" value="1"/>
</dbReference>
<feature type="chain" id="PRO_5019242280" evidence="2">
    <location>
        <begin position="28"/>
        <end position="638"/>
    </location>
</feature>
<keyword evidence="4" id="KW-1185">Reference proteome</keyword>
<sequence length="638" mass="71566">MTTLLSTSSLFTAKGLFLLQLVILCLTKLQKGVIQNHIFVNCASNNVVFSGRNRGVTNNGGFNYEIEKRVHERVSELMNKPVTMLGLVERFAQTDIFEPPVLRPHQKDDFFRILWTIWKEFGIDLYYGQEDGLFLGVIKGAGTYQEGRGSNGYLLDEEVASDEEKYMKRLYFNKCLDRETGISENCTLKEDEDYVSCVNSCKLAPCPSSVEGEYNNTSNSSSTIYCPTYEILQAPTSGMGYIPRYYYCLSNSGRFIENDPPNSVESPSHIRNGLCTHTDGVTLVNGRTSEKQTYAMADRRNYVFLREYDDGMAENYTSNNGDEAAALLYSDVAIADGQKTDQVFVGGYHSRRYEPRLRPWYIGTRELQNAFWTKPYPFATANDIGITYGKPLYYTDPTSGAKVFRGVIAVDYDLEEISRFLIDVFLAVEDQSEEETSDMNRYSSSSGATVLIVEDDGPHYIIGSSTGSKAAKKVRVEDESIDCDDDEIWSGDIECKTVRSTPEDFSHNNTRSNNNQNGVTQDAILALAFKAQKEAGFPKELVVSSPREEGYSYTNADGNSNFYVSQSLIYEQLEGQNLRWRIIVVMPVAVATNGELLWGDPMTAVVLTVALLGFGICIVLFYIYFSKRKALHVTDSAC</sequence>
<evidence type="ECO:0000313" key="4">
    <source>
        <dbReference type="Proteomes" id="UP000291116"/>
    </source>
</evidence>
<dbReference type="InterPro" id="IPR029151">
    <property type="entry name" value="Sensor-like_sf"/>
</dbReference>
<keyword evidence="1" id="KW-1133">Transmembrane helix</keyword>
<evidence type="ECO:0000256" key="1">
    <source>
        <dbReference type="SAM" id="Phobius"/>
    </source>
</evidence>
<gene>
    <name evidence="3" type="ORF">PSNMU_V1.4_AUG-EV-PASAV3_0069780</name>
</gene>
<reference evidence="3 4" key="1">
    <citation type="submission" date="2019-01" db="EMBL/GenBank/DDBJ databases">
        <authorList>
            <person name="Ferrante I. M."/>
        </authorList>
    </citation>
    <scope>NUCLEOTIDE SEQUENCE [LARGE SCALE GENOMIC DNA]</scope>
    <source>
        <strain evidence="3 4">B856</strain>
    </source>
</reference>
<keyword evidence="2" id="KW-0732">Signal</keyword>
<evidence type="ECO:0000313" key="3">
    <source>
        <dbReference type="EMBL" id="VEU40103.1"/>
    </source>
</evidence>
<accession>A0A448ZDI2</accession>
<evidence type="ECO:0000256" key="2">
    <source>
        <dbReference type="SAM" id="SignalP"/>
    </source>
</evidence>
<keyword evidence="1" id="KW-0472">Membrane</keyword>